<dbReference type="PANTHER" id="PTHR13318">
    <property type="entry name" value="PARTNER OF PAIRED, ISOFORM B-RELATED"/>
    <property type="match status" value="1"/>
</dbReference>
<dbReference type="InterPro" id="IPR032675">
    <property type="entry name" value="LRR_dom_sf"/>
</dbReference>
<organism evidence="1 2">
    <name type="scientific">Trifolium subterraneum</name>
    <name type="common">Subterranean clover</name>
    <dbReference type="NCBI Taxonomy" id="3900"/>
    <lineage>
        <taxon>Eukaryota</taxon>
        <taxon>Viridiplantae</taxon>
        <taxon>Streptophyta</taxon>
        <taxon>Embryophyta</taxon>
        <taxon>Tracheophyta</taxon>
        <taxon>Spermatophyta</taxon>
        <taxon>Magnoliopsida</taxon>
        <taxon>eudicotyledons</taxon>
        <taxon>Gunneridae</taxon>
        <taxon>Pentapetalae</taxon>
        <taxon>rosids</taxon>
        <taxon>fabids</taxon>
        <taxon>Fabales</taxon>
        <taxon>Fabaceae</taxon>
        <taxon>Papilionoideae</taxon>
        <taxon>50 kb inversion clade</taxon>
        <taxon>NPAAA clade</taxon>
        <taxon>Hologalegina</taxon>
        <taxon>IRL clade</taxon>
        <taxon>Trifolieae</taxon>
        <taxon>Trifolium</taxon>
    </lineage>
</organism>
<proteinExistence type="predicted"/>
<reference evidence="2" key="1">
    <citation type="journal article" date="2017" name="Front. Plant Sci.">
        <title>Climate Clever Clovers: New Paradigm to Reduce the Environmental Footprint of Ruminants by Breeding Low Methanogenic Forages Utilizing Haplotype Variation.</title>
        <authorList>
            <person name="Kaur P."/>
            <person name="Appels R."/>
            <person name="Bayer P.E."/>
            <person name="Keeble-Gagnere G."/>
            <person name="Wang J."/>
            <person name="Hirakawa H."/>
            <person name="Shirasawa K."/>
            <person name="Vercoe P."/>
            <person name="Stefanova K."/>
            <person name="Durmic Z."/>
            <person name="Nichols P."/>
            <person name="Revell C."/>
            <person name="Isobe S.N."/>
            <person name="Edwards D."/>
            <person name="Erskine W."/>
        </authorList>
    </citation>
    <scope>NUCLEOTIDE SEQUENCE [LARGE SCALE GENOMIC DNA]</scope>
    <source>
        <strain evidence="2">cv. Daliak</strain>
    </source>
</reference>
<dbReference type="GO" id="GO:0019005">
    <property type="term" value="C:SCF ubiquitin ligase complex"/>
    <property type="evidence" value="ECO:0007669"/>
    <property type="project" value="TreeGrafter"/>
</dbReference>
<dbReference type="AlphaFoldDB" id="A0A2Z6NIN7"/>
<dbReference type="PANTHER" id="PTHR13318:SF106">
    <property type="entry name" value="F-BOX_LRR-REPEAT PROTEIN 2"/>
    <property type="match status" value="1"/>
</dbReference>
<keyword evidence="2" id="KW-1185">Reference proteome</keyword>
<name>A0A2Z6NIN7_TRISU</name>
<gene>
    <name evidence="1" type="ORF">TSUD_166280</name>
</gene>
<evidence type="ECO:0000313" key="1">
    <source>
        <dbReference type="EMBL" id="GAU36462.1"/>
    </source>
</evidence>
<protein>
    <recommendedName>
        <fullName evidence="3">F-box domain-containing protein</fullName>
    </recommendedName>
</protein>
<dbReference type="Proteomes" id="UP000242715">
    <property type="component" value="Unassembled WGS sequence"/>
</dbReference>
<evidence type="ECO:0008006" key="3">
    <source>
        <dbReference type="Google" id="ProtNLM"/>
    </source>
</evidence>
<dbReference type="OrthoDB" id="6066220at2759"/>
<dbReference type="Gene3D" id="3.80.10.10">
    <property type="entry name" value="Ribonuclease Inhibitor"/>
    <property type="match status" value="4"/>
</dbReference>
<sequence>MSSSQQTASSIQRRSKSSKLVKDFNFDLPDECWESIFKFIIRDDENYIYLDSISIVSKQFLSITDGFRFSLSICCLNISPLFQRFTNLVSLNLSRFCGDINRLLKEISRFPLKITSLNISFKPIIPDDGLRAFSQNITTLTSLTWTSSKSIGTVMFLIADCFPLLEELDLRVPTIESEENYESLLDGVKALSSKLFKLRKFLEEAIILNCDQITKAGVVSALRERQTLRSLSFNRETEDNATFFALINNGPSLREISLGYAWEDSVENSIPLMDVALLNLSYSRKISEKVPKLEVLNLSHTKVDDKTLYVISKHCRGLLQLLLDYCNCVTEKGVKHVIENCTQLREIKLPYSYNVGANVVASMVISRPSWREIATPSSFNFLELPSLYHISILNLSKKVNLTGHRYINHESLFHLFKNWKFLEEAIILYCDQITNAGVVSALRERPTLRSLSFNREMEDNVTFFALINNGPSLREISFGYAWKNSVENSIPLMDVAVIPQLKSLCLEDNPRLSDERIKIFVSLFPNLQLLNLSYCKNISEEVPKLEVLNLSRTKVDDKTLYVISKHCRGLLQLLLDYCCHVTDQGVKHVIENCTQLREINLSDSPEVVANVVASMVFSRPSWREITTPSSFNLLGKNKFYLRKGYPSTSILKIL</sequence>
<dbReference type="GO" id="GO:0031146">
    <property type="term" value="P:SCF-dependent proteasomal ubiquitin-dependent protein catabolic process"/>
    <property type="evidence" value="ECO:0007669"/>
    <property type="project" value="TreeGrafter"/>
</dbReference>
<dbReference type="SMART" id="SM00367">
    <property type="entry name" value="LRR_CC"/>
    <property type="match status" value="8"/>
</dbReference>
<accession>A0A2Z6NIN7</accession>
<dbReference type="EMBL" id="DF973631">
    <property type="protein sequence ID" value="GAU36462.1"/>
    <property type="molecule type" value="Genomic_DNA"/>
</dbReference>
<dbReference type="SUPFAM" id="SSF52047">
    <property type="entry name" value="RNI-like"/>
    <property type="match status" value="2"/>
</dbReference>
<evidence type="ECO:0000313" key="2">
    <source>
        <dbReference type="Proteomes" id="UP000242715"/>
    </source>
</evidence>
<dbReference type="InterPro" id="IPR006553">
    <property type="entry name" value="Leu-rich_rpt_Cys-con_subtyp"/>
</dbReference>